<dbReference type="SUPFAM" id="SSF81343">
    <property type="entry name" value="Fumarate reductase respiratory complex transmembrane subunits"/>
    <property type="match status" value="1"/>
</dbReference>
<sequence>MLAKIANLRFNTVVGKKIVMALTGLAMCLFLVGHLAGNLLLVWGKDKFNGYAAFLTPLPLIPIIELGLLAILLFHVLDAFALLRLNYNARPVPYHSKTWARTKSKKSKKTWASTFMMWSGMIILFFIIFHVWHFKYHHPIASAPIGDGHNSSVVVGVAGAAIGASGGTTGENSGKEAYDLAQLVVNELSNPLVAGIYILSMAALGLHLYHAVSSAFTSLGANHPRYQKGLMWVGNIFTLVVCGGFTLIPFLILIKVVK</sequence>
<dbReference type="Gene3D" id="1.20.1300.10">
    <property type="entry name" value="Fumarate reductase/succinate dehydrogenase, transmembrane subunit"/>
    <property type="match status" value="1"/>
</dbReference>
<evidence type="ECO:0000313" key="3">
    <source>
        <dbReference type="Proteomes" id="UP000237684"/>
    </source>
</evidence>
<dbReference type="Proteomes" id="UP000237684">
    <property type="component" value="Unassembled WGS sequence"/>
</dbReference>
<dbReference type="AlphaFoldDB" id="A0A2S8SW82"/>
<feature type="transmembrane region" description="Helical" evidence="1">
    <location>
        <begin position="111"/>
        <end position="132"/>
    </location>
</feature>
<dbReference type="OrthoDB" id="9788081at2"/>
<keyword evidence="1" id="KW-1133">Transmembrane helix</keyword>
<accession>A0A2S8SW82</accession>
<gene>
    <name evidence="2" type="ORF">B1R32_10263</name>
</gene>
<dbReference type="NCBIfam" id="TIGR02046">
    <property type="entry name" value="sdhC_b558_fam"/>
    <property type="match status" value="1"/>
</dbReference>
<keyword evidence="1" id="KW-0812">Transmembrane</keyword>
<feature type="transmembrane region" description="Helical" evidence="1">
    <location>
        <begin position="21"/>
        <end position="43"/>
    </location>
</feature>
<protein>
    <submittedName>
        <fullName evidence="2">Succinate dehydrogenase / fumarate reductase cytochrome b subunit</fullName>
    </submittedName>
</protein>
<proteinExistence type="predicted"/>
<feature type="transmembrane region" description="Helical" evidence="1">
    <location>
        <begin position="63"/>
        <end position="83"/>
    </location>
</feature>
<name>A0A2S8SW82_9BACT</name>
<dbReference type="InterPro" id="IPR011138">
    <property type="entry name" value="Cytochrome_b-558"/>
</dbReference>
<dbReference type="FunCoup" id="A0A2S8SW82">
    <property type="interactions" value="71"/>
</dbReference>
<evidence type="ECO:0000313" key="2">
    <source>
        <dbReference type="EMBL" id="PQV65056.1"/>
    </source>
</evidence>
<dbReference type="CDD" id="cd03498">
    <property type="entry name" value="SQR_TypeB_2_TM"/>
    <property type="match status" value="1"/>
</dbReference>
<reference evidence="2 3" key="1">
    <citation type="journal article" date="2018" name="Syst. Appl. Microbiol.">
        <title>Abditibacterium utsteinense sp. nov., the first cultivated member of candidate phylum FBP, isolated from ice-free Antarctic soil samples.</title>
        <authorList>
            <person name="Tahon G."/>
            <person name="Tytgat B."/>
            <person name="Lebbe L."/>
            <person name="Carlier A."/>
            <person name="Willems A."/>
        </authorList>
    </citation>
    <scope>NUCLEOTIDE SEQUENCE [LARGE SCALE GENOMIC DNA]</scope>
    <source>
        <strain evidence="2 3">LMG 29911</strain>
    </source>
</reference>
<feature type="transmembrane region" description="Helical" evidence="1">
    <location>
        <begin position="192"/>
        <end position="209"/>
    </location>
</feature>
<feature type="transmembrane region" description="Helical" evidence="1">
    <location>
        <begin position="230"/>
        <end position="254"/>
    </location>
</feature>
<dbReference type="GO" id="GO:0016020">
    <property type="term" value="C:membrane"/>
    <property type="evidence" value="ECO:0007669"/>
    <property type="project" value="InterPro"/>
</dbReference>
<dbReference type="EMBL" id="NIGF01000002">
    <property type="protein sequence ID" value="PQV65056.1"/>
    <property type="molecule type" value="Genomic_DNA"/>
</dbReference>
<keyword evidence="3" id="KW-1185">Reference proteome</keyword>
<comment type="caution">
    <text evidence="2">The sequence shown here is derived from an EMBL/GenBank/DDBJ whole genome shotgun (WGS) entry which is preliminary data.</text>
</comment>
<organism evidence="2 3">
    <name type="scientific">Abditibacterium utsteinense</name>
    <dbReference type="NCBI Taxonomy" id="1960156"/>
    <lineage>
        <taxon>Bacteria</taxon>
        <taxon>Pseudomonadati</taxon>
        <taxon>Abditibacteriota</taxon>
        <taxon>Abditibacteriia</taxon>
        <taxon>Abditibacteriales</taxon>
        <taxon>Abditibacteriaceae</taxon>
        <taxon>Abditibacterium</taxon>
    </lineage>
</organism>
<dbReference type="InterPro" id="IPR034804">
    <property type="entry name" value="SQR/QFR_C/D"/>
</dbReference>
<dbReference type="RefSeq" id="WP_105482362.1">
    <property type="nucleotide sequence ID" value="NZ_NIGF01000002.1"/>
</dbReference>
<evidence type="ECO:0000256" key="1">
    <source>
        <dbReference type="SAM" id="Phobius"/>
    </source>
</evidence>
<keyword evidence="1" id="KW-0472">Membrane</keyword>
<dbReference type="InParanoid" id="A0A2S8SW82"/>